<dbReference type="EMBL" id="JAINVZ010000001">
    <property type="protein sequence ID" value="MBY8883348.1"/>
    <property type="molecule type" value="Genomic_DNA"/>
</dbReference>
<keyword evidence="3" id="KW-0547">Nucleotide-binding</keyword>
<name>A0ABS7QJK0_9ACTN</name>
<proteinExistence type="predicted"/>
<evidence type="ECO:0000256" key="4">
    <source>
        <dbReference type="ARBA" id="ARBA00022840"/>
    </source>
</evidence>
<gene>
    <name evidence="10" type="ORF">K7472_00620</name>
</gene>
<evidence type="ECO:0000256" key="3">
    <source>
        <dbReference type="ARBA" id="ARBA00022741"/>
    </source>
</evidence>
<keyword evidence="5 7" id="KW-1133">Transmembrane helix</keyword>
<dbReference type="InterPro" id="IPR036640">
    <property type="entry name" value="ABC1_TM_sf"/>
</dbReference>
<dbReference type="InterPro" id="IPR003593">
    <property type="entry name" value="AAA+_ATPase"/>
</dbReference>
<dbReference type="SMART" id="SM00382">
    <property type="entry name" value="AAA"/>
    <property type="match status" value="1"/>
</dbReference>
<accession>A0ABS7QJK0</accession>
<feature type="transmembrane region" description="Helical" evidence="7">
    <location>
        <begin position="158"/>
        <end position="175"/>
    </location>
</feature>
<dbReference type="Pfam" id="PF00664">
    <property type="entry name" value="ABC_membrane"/>
    <property type="match status" value="1"/>
</dbReference>
<keyword evidence="2 7" id="KW-0812">Transmembrane</keyword>
<evidence type="ECO:0000313" key="11">
    <source>
        <dbReference type="Proteomes" id="UP001198565"/>
    </source>
</evidence>
<dbReference type="Gene3D" id="3.40.50.300">
    <property type="entry name" value="P-loop containing nucleotide triphosphate hydrolases"/>
    <property type="match status" value="1"/>
</dbReference>
<dbReference type="PANTHER" id="PTHR43394">
    <property type="entry name" value="ATP-DEPENDENT PERMEASE MDL1, MITOCHONDRIAL"/>
    <property type="match status" value="1"/>
</dbReference>
<evidence type="ECO:0000256" key="6">
    <source>
        <dbReference type="ARBA" id="ARBA00023136"/>
    </source>
</evidence>
<feature type="domain" description="ABC transmembrane type-1" evidence="9">
    <location>
        <begin position="39"/>
        <end position="322"/>
    </location>
</feature>
<dbReference type="InterPro" id="IPR039421">
    <property type="entry name" value="Type_1_exporter"/>
</dbReference>
<sequence>MTERPDEAAGDRMSLPTATPAEVRAELWDRVRRRPGLPLAALALVVTGVVAGLAIPRALGRVVDLVASGGHQVSAVTTPVVVVAVACLAQAVLSGFGDALVARGGEEMLADLRETALSRAMATPLDRLERSGTGDLVSRVSADVSVLADAVREMVPQLADAVLQIALTFVALLLLDWRFAVASLLVVPLQWYAVRWLLRHSRPVRRAERVAQGTQAQTILESVDGVHTVRAFRLTPRRLALTGDRSREVRDLALLSTRIGTRFFGKLNGAEWTGLSALLVVGYLLTRHGGVGIGTASAAALYFARLFDPINGLLSSFDDVQSAGAAAARVVGLARMPGAGDVHDGDADDGAAGEARPEALPMTPSEPAVSLRGVTHAYVTGHQVLGPVDLDIVAGERVAVVGTSGAGKSTLAKVVAGVHRPTGGTVRLGGVPQDELPARRLRRTVALVNQETHVFAGSLGDDLRLARPDATDAELLDALATVDARAWAEELPEGLGTRVGQGGLRLSPVRAQQLALARLVLADPPVAVLDEATAEAGSAGSRALEAAAEGALRGRTALVVAHRLTQAVRADRVLVMERGRIVEQGSHEELVAAGGRYAALWEAWSGARG</sequence>
<feature type="transmembrane region" description="Helical" evidence="7">
    <location>
        <begin position="79"/>
        <end position="101"/>
    </location>
</feature>
<dbReference type="SUPFAM" id="SSF90123">
    <property type="entry name" value="ABC transporter transmembrane region"/>
    <property type="match status" value="1"/>
</dbReference>
<reference evidence="10 11" key="1">
    <citation type="submission" date="2021-08" db="EMBL/GenBank/DDBJ databases">
        <title>Streptomyces sp. PTM05 isolated from lichen.</title>
        <authorList>
            <person name="Somphong A."/>
            <person name="Phongsopitanun W."/>
            <person name="Tanasupawat S."/>
        </authorList>
    </citation>
    <scope>NUCLEOTIDE SEQUENCE [LARGE SCALE GENOMIC DNA]</scope>
    <source>
        <strain evidence="10 11">Ptm05</strain>
    </source>
</reference>
<dbReference type="Pfam" id="PF00005">
    <property type="entry name" value="ABC_tran"/>
    <property type="match status" value="1"/>
</dbReference>
<protein>
    <submittedName>
        <fullName evidence="10">ABC transporter ATP-binding protein/permease</fullName>
    </submittedName>
</protein>
<dbReference type="PROSITE" id="PS50929">
    <property type="entry name" value="ABC_TM1F"/>
    <property type="match status" value="1"/>
</dbReference>
<dbReference type="Proteomes" id="UP001198565">
    <property type="component" value="Unassembled WGS sequence"/>
</dbReference>
<keyword evidence="4 10" id="KW-0067">ATP-binding</keyword>
<feature type="domain" description="ABC transporter" evidence="8">
    <location>
        <begin position="369"/>
        <end position="603"/>
    </location>
</feature>
<dbReference type="PANTHER" id="PTHR43394:SF1">
    <property type="entry name" value="ATP-BINDING CASSETTE SUB-FAMILY B MEMBER 10, MITOCHONDRIAL"/>
    <property type="match status" value="1"/>
</dbReference>
<evidence type="ECO:0000256" key="5">
    <source>
        <dbReference type="ARBA" id="ARBA00022989"/>
    </source>
</evidence>
<comment type="caution">
    <text evidence="10">The sequence shown here is derived from an EMBL/GenBank/DDBJ whole genome shotgun (WGS) entry which is preliminary data.</text>
</comment>
<dbReference type="InterPro" id="IPR011527">
    <property type="entry name" value="ABC1_TM_dom"/>
</dbReference>
<dbReference type="PROSITE" id="PS50893">
    <property type="entry name" value="ABC_TRANSPORTER_2"/>
    <property type="match status" value="1"/>
</dbReference>
<comment type="subcellular location">
    <subcellularLocation>
        <location evidence="1">Cell membrane</location>
        <topology evidence="1">Multi-pass membrane protein</topology>
    </subcellularLocation>
</comment>
<organism evidence="10 11">
    <name type="scientific">Streptantibioticus parmotrematis</name>
    <dbReference type="NCBI Taxonomy" id="2873249"/>
    <lineage>
        <taxon>Bacteria</taxon>
        <taxon>Bacillati</taxon>
        <taxon>Actinomycetota</taxon>
        <taxon>Actinomycetes</taxon>
        <taxon>Kitasatosporales</taxon>
        <taxon>Streptomycetaceae</taxon>
        <taxon>Streptantibioticus</taxon>
    </lineage>
</organism>
<evidence type="ECO:0000256" key="7">
    <source>
        <dbReference type="SAM" id="Phobius"/>
    </source>
</evidence>
<dbReference type="CDD" id="cd07346">
    <property type="entry name" value="ABC_6TM_exporters"/>
    <property type="match status" value="1"/>
</dbReference>
<dbReference type="InterPro" id="IPR003439">
    <property type="entry name" value="ABC_transporter-like_ATP-bd"/>
</dbReference>
<evidence type="ECO:0000256" key="1">
    <source>
        <dbReference type="ARBA" id="ARBA00004651"/>
    </source>
</evidence>
<dbReference type="InterPro" id="IPR027417">
    <property type="entry name" value="P-loop_NTPase"/>
</dbReference>
<dbReference type="Gene3D" id="1.20.1560.10">
    <property type="entry name" value="ABC transporter type 1, transmembrane domain"/>
    <property type="match status" value="1"/>
</dbReference>
<feature type="transmembrane region" description="Helical" evidence="7">
    <location>
        <begin position="37"/>
        <end position="59"/>
    </location>
</feature>
<dbReference type="SUPFAM" id="SSF52540">
    <property type="entry name" value="P-loop containing nucleoside triphosphate hydrolases"/>
    <property type="match status" value="1"/>
</dbReference>
<keyword evidence="6 7" id="KW-0472">Membrane</keyword>
<dbReference type="GO" id="GO:0005524">
    <property type="term" value="F:ATP binding"/>
    <property type="evidence" value="ECO:0007669"/>
    <property type="project" value="UniProtKB-KW"/>
</dbReference>
<evidence type="ECO:0000259" key="9">
    <source>
        <dbReference type="PROSITE" id="PS50929"/>
    </source>
</evidence>
<evidence type="ECO:0000313" key="10">
    <source>
        <dbReference type="EMBL" id="MBY8883348.1"/>
    </source>
</evidence>
<evidence type="ECO:0000256" key="2">
    <source>
        <dbReference type="ARBA" id="ARBA00022692"/>
    </source>
</evidence>
<evidence type="ECO:0000259" key="8">
    <source>
        <dbReference type="PROSITE" id="PS50893"/>
    </source>
</evidence>
<keyword evidence="11" id="KW-1185">Reference proteome</keyword>